<feature type="compositionally biased region" description="Basic and acidic residues" evidence="1">
    <location>
        <begin position="804"/>
        <end position="817"/>
    </location>
</feature>
<dbReference type="Pfam" id="PF03108">
    <property type="entry name" value="DBD_Tnp_Mut"/>
    <property type="match status" value="1"/>
</dbReference>
<evidence type="ECO:0008006" key="6">
    <source>
        <dbReference type="Google" id="ProtNLM"/>
    </source>
</evidence>
<dbReference type="EMBL" id="CM000145">
    <property type="protein sequence ID" value="EAZ43000.1"/>
    <property type="molecule type" value="Genomic_DNA"/>
</dbReference>
<evidence type="ECO:0000259" key="2">
    <source>
        <dbReference type="Pfam" id="PF03108"/>
    </source>
</evidence>
<feature type="region of interest" description="Disordered" evidence="1">
    <location>
        <begin position="841"/>
        <end position="868"/>
    </location>
</feature>
<reference evidence="5" key="1">
    <citation type="journal article" date="2005" name="PLoS Biol.">
        <title>The genomes of Oryza sativa: a history of duplications.</title>
        <authorList>
            <person name="Yu J."/>
            <person name="Wang J."/>
            <person name="Lin W."/>
            <person name="Li S."/>
            <person name="Li H."/>
            <person name="Zhou J."/>
            <person name="Ni P."/>
            <person name="Dong W."/>
            <person name="Hu S."/>
            <person name="Zeng C."/>
            <person name="Zhang J."/>
            <person name="Zhang Y."/>
            <person name="Li R."/>
            <person name="Xu Z."/>
            <person name="Li S."/>
            <person name="Li X."/>
            <person name="Zheng H."/>
            <person name="Cong L."/>
            <person name="Lin L."/>
            <person name="Yin J."/>
            <person name="Geng J."/>
            <person name="Li G."/>
            <person name="Shi J."/>
            <person name="Liu J."/>
            <person name="Lv H."/>
            <person name="Li J."/>
            <person name="Wang J."/>
            <person name="Deng Y."/>
            <person name="Ran L."/>
            <person name="Shi X."/>
            <person name="Wang X."/>
            <person name="Wu Q."/>
            <person name="Li C."/>
            <person name="Ren X."/>
            <person name="Wang J."/>
            <person name="Wang X."/>
            <person name="Li D."/>
            <person name="Liu D."/>
            <person name="Zhang X."/>
            <person name="Ji Z."/>
            <person name="Zhao W."/>
            <person name="Sun Y."/>
            <person name="Zhang Z."/>
            <person name="Bao J."/>
            <person name="Han Y."/>
            <person name="Dong L."/>
            <person name="Ji J."/>
            <person name="Chen P."/>
            <person name="Wu S."/>
            <person name="Liu J."/>
            <person name="Xiao Y."/>
            <person name="Bu D."/>
            <person name="Tan J."/>
            <person name="Yang L."/>
            <person name="Ye C."/>
            <person name="Zhang J."/>
            <person name="Xu J."/>
            <person name="Zhou Y."/>
            <person name="Yu Y."/>
            <person name="Zhang B."/>
            <person name="Zhuang S."/>
            <person name="Wei H."/>
            <person name="Liu B."/>
            <person name="Lei M."/>
            <person name="Yu H."/>
            <person name="Li Y."/>
            <person name="Xu H."/>
            <person name="Wei S."/>
            <person name="He X."/>
            <person name="Fang L."/>
            <person name="Zhang Z."/>
            <person name="Zhang Y."/>
            <person name="Huang X."/>
            <person name="Su Z."/>
            <person name="Tong W."/>
            <person name="Li J."/>
            <person name="Tong Z."/>
            <person name="Li S."/>
            <person name="Ye J."/>
            <person name="Wang L."/>
            <person name="Fang L."/>
            <person name="Lei T."/>
            <person name="Chen C."/>
            <person name="Chen H."/>
            <person name="Xu Z."/>
            <person name="Li H."/>
            <person name="Huang H."/>
            <person name="Zhang F."/>
            <person name="Xu H."/>
            <person name="Li N."/>
            <person name="Zhao C."/>
            <person name="Li S."/>
            <person name="Dong L."/>
            <person name="Huang Y."/>
            <person name="Li L."/>
            <person name="Xi Y."/>
            <person name="Qi Q."/>
            <person name="Li W."/>
            <person name="Zhang B."/>
            <person name="Hu W."/>
            <person name="Zhang Y."/>
            <person name="Tian X."/>
            <person name="Jiao Y."/>
            <person name="Liang X."/>
            <person name="Jin J."/>
            <person name="Gao L."/>
            <person name="Zheng W."/>
            <person name="Hao B."/>
            <person name="Liu S."/>
            <person name="Wang W."/>
            <person name="Yuan L."/>
            <person name="Cao M."/>
            <person name="McDermott J."/>
            <person name="Samudrala R."/>
            <person name="Wang J."/>
            <person name="Wong G.K."/>
            <person name="Yang H."/>
        </authorList>
    </citation>
    <scope>NUCLEOTIDE SEQUENCE [LARGE SCALE GENOMIC DNA]</scope>
</reference>
<feature type="compositionally biased region" description="Polar residues" evidence="1">
    <location>
        <begin position="187"/>
        <end position="197"/>
    </location>
</feature>
<organism evidence="5">
    <name type="scientific">Oryza sativa subsp. japonica</name>
    <name type="common">Rice</name>
    <dbReference type="NCBI Taxonomy" id="39947"/>
    <lineage>
        <taxon>Eukaryota</taxon>
        <taxon>Viridiplantae</taxon>
        <taxon>Streptophyta</taxon>
        <taxon>Embryophyta</taxon>
        <taxon>Tracheophyta</taxon>
        <taxon>Spermatophyta</taxon>
        <taxon>Magnoliopsida</taxon>
        <taxon>Liliopsida</taxon>
        <taxon>Poales</taxon>
        <taxon>Poaceae</taxon>
        <taxon>BOP clade</taxon>
        <taxon>Oryzoideae</taxon>
        <taxon>Oryzeae</taxon>
        <taxon>Oryzinae</taxon>
        <taxon>Oryza</taxon>
        <taxon>Oryza sativa</taxon>
    </lineage>
</organism>
<feature type="domain" description="PB1-like" evidence="4">
    <location>
        <begin position="6"/>
        <end position="102"/>
    </location>
</feature>
<feature type="region of interest" description="Disordered" evidence="1">
    <location>
        <begin position="792"/>
        <end position="823"/>
    </location>
</feature>
<feature type="compositionally biased region" description="Basic and acidic residues" evidence="1">
    <location>
        <begin position="150"/>
        <end position="161"/>
    </location>
</feature>
<gene>
    <name evidence="5" type="ORF">OsJ_27587</name>
</gene>
<protein>
    <recommendedName>
        <fullName evidence="6">Transposon protein, putative, Mutator sub-class</fullName>
    </recommendedName>
</protein>
<evidence type="ECO:0000259" key="4">
    <source>
        <dbReference type="Pfam" id="PF26130"/>
    </source>
</evidence>
<proteinExistence type="predicted"/>
<name>A3BTW1_ORYSJ</name>
<dbReference type="Pfam" id="PF10551">
    <property type="entry name" value="MULE"/>
    <property type="match status" value="1"/>
</dbReference>
<dbReference type="PANTHER" id="PTHR31973">
    <property type="entry name" value="POLYPROTEIN, PUTATIVE-RELATED"/>
    <property type="match status" value="1"/>
</dbReference>
<reference evidence="5" key="2">
    <citation type="submission" date="2008-12" db="EMBL/GenBank/DDBJ databases">
        <title>Improved gene annotation of the rice (Oryza sativa) genomes.</title>
        <authorList>
            <person name="Wang J."/>
            <person name="Li R."/>
            <person name="Fan W."/>
            <person name="Huang Q."/>
            <person name="Zhang J."/>
            <person name="Zhou Y."/>
            <person name="Hu Y."/>
            <person name="Zi S."/>
            <person name="Li J."/>
            <person name="Ni P."/>
            <person name="Zheng H."/>
            <person name="Zhang Y."/>
            <person name="Zhao M."/>
            <person name="Hao Q."/>
            <person name="McDermott J."/>
            <person name="Samudrala R."/>
            <person name="Kristiansen K."/>
            <person name="Wong G.K.-S."/>
        </authorList>
    </citation>
    <scope>NUCLEOTIDE SEQUENCE</scope>
</reference>
<dbReference type="Proteomes" id="UP000007752">
    <property type="component" value="Chromosome 8"/>
</dbReference>
<sequence length="950" mass="106541">MDLLDKLVVRFHFNGEFVTSGREKKYCGGREALSYIDRDKISLPEIFGHLRDHCKVMEGTMLHWLFPGKDLNSGLRALLDDTVCKLMEDCIDDLGVAEVYAEEPTIVDLCDSSDDDSSYEADESEDDSEEMEVAEGGMEGTEDAVALEGGEIRTKTNEVRKGKAISSEIPENRLVVYNCDNDPLASQAPSESESNSEYIPGDDAGSDDDEEIIEIEKHYKDMKRKVKAGQLDNLDDVYLGGQGWQNMNNEAGGEGDGIAAESPEDESMEEIGTDGEVSTKENKFPRYKKKVGTPCFELGMKFSSKKQFKKAVTKYALAERKVINFIKDDLKRVRAKCDWASCPWVCLLSKNTRSDSWQIVTLESLHACPPRRDNKMVTATRIAEKYGKIILANPGWNLAHMKATVQEEMFGEASVPKLKRAKAMVMKKAMDATKGQYQKLYNYQLELLRSNPGNTVVVNREIGTDPPVFKRIYICLDACKRGFVDGCRKVVGLDGCFFKGATNGELLCAIGRDANNQMYPIAWAVVHKENNEEWDWFLDLLCSDLKVLDGTGWVFISDQQKGIINAVEKWAPQAEHRNCARHIYANWKRHFSDKEFQKKFWRCAKAPCRMLFNLARAKLAQVTPAGAQAILNTHPEHWSRAWFKLGSNCDSVDNNMCESFNKWILEARFFPIITMLETIRRKVMVRISEQRKVSARWNTVVCPGILKNLNVYITESAYCHAICNGADSFEVKHHTNRFTVQLDKKECSCRTNTLDEFTADCYKVDAFKSTYKHCLLPVEGMNAWPEDDREPLTAPGYIKMPGRPRTERRREAHEPAKPSKASKFGTKVRCRTCKQSCAQSRKRKATGTLTTTTSASQSKATKPTKKAQMEPLQIVRVNARAKISTPSGGSARVDLQANVAGSNSSTSAAVTVTSGKASVSVSAQEPARTTTKNKAKVPLLLLPPWESDKL</sequence>
<dbReference type="Pfam" id="PF26130">
    <property type="entry name" value="PB1-like"/>
    <property type="match status" value="1"/>
</dbReference>
<feature type="region of interest" description="Disordered" evidence="1">
    <location>
        <begin position="110"/>
        <end position="164"/>
    </location>
</feature>
<feature type="compositionally biased region" description="Acidic residues" evidence="1">
    <location>
        <begin position="111"/>
        <end position="133"/>
    </location>
</feature>
<accession>A3BTW1</accession>
<feature type="domain" description="Transposase MuDR plant" evidence="2">
    <location>
        <begin position="297"/>
        <end position="355"/>
    </location>
</feature>
<dbReference type="InterPro" id="IPR058594">
    <property type="entry name" value="PB1-like_dom_pln"/>
</dbReference>
<dbReference type="InterPro" id="IPR018289">
    <property type="entry name" value="MULE_transposase_dom"/>
</dbReference>
<evidence type="ECO:0000259" key="3">
    <source>
        <dbReference type="Pfam" id="PF10551"/>
    </source>
</evidence>
<evidence type="ECO:0000313" key="5">
    <source>
        <dbReference type="EMBL" id="EAZ43000.1"/>
    </source>
</evidence>
<feature type="domain" description="MULE transposase" evidence="3">
    <location>
        <begin position="490"/>
        <end position="586"/>
    </location>
</feature>
<dbReference type="PANTHER" id="PTHR31973:SF187">
    <property type="entry name" value="MUTATOR TRANSPOSASE MUDRA PROTEIN"/>
    <property type="match status" value="1"/>
</dbReference>
<dbReference type="AlphaFoldDB" id="A3BTW1"/>
<dbReference type="InterPro" id="IPR004332">
    <property type="entry name" value="Transposase_MuDR"/>
</dbReference>
<feature type="compositionally biased region" description="Low complexity" evidence="1">
    <location>
        <begin position="846"/>
        <end position="861"/>
    </location>
</feature>
<feature type="region of interest" description="Disordered" evidence="1">
    <location>
        <begin position="181"/>
        <end position="208"/>
    </location>
</feature>
<evidence type="ECO:0000256" key="1">
    <source>
        <dbReference type="SAM" id="MobiDB-lite"/>
    </source>
</evidence>